<dbReference type="Proteomes" id="UP000239747">
    <property type="component" value="Unassembled WGS sequence"/>
</dbReference>
<keyword evidence="2" id="KW-1185">Reference proteome</keyword>
<gene>
    <name evidence="1" type="ORF">BST92_06155</name>
</gene>
<comment type="caution">
    <text evidence="1">The sequence shown here is derived from an EMBL/GenBank/DDBJ whole genome shotgun (WGS) entry which is preliminary data.</text>
</comment>
<protein>
    <submittedName>
        <fullName evidence="1">Uncharacterized protein</fullName>
    </submittedName>
</protein>
<sequence length="143" mass="17230">MYRLIFFLLAGYSLYGQTNQEIIYLFDKVGSNVLMKEYPKQELLEYSFLRANAIKNHLSTHEVFMFDLIPIKEISEEEFCKIRATSVYDLKSNEPFELHMWLTEKSPYIKLIVPFYYHIPSKPSGRKNRYYIYYASYRGTRFQ</sequence>
<accession>A0A2S7UBA5</accession>
<dbReference type="EMBL" id="MTPW01000001">
    <property type="protein sequence ID" value="PQJ31532.1"/>
    <property type="molecule type" value="Genomic_DNA"/>
</dbReference>
<name>A0A2S7UBA5_9FLAO</name>
<reference evidence="1 2" key="1">
    <citation type="submission" date="2017-01" db="EMBL/GenBank/DDBJ databases">
        <title>Trade-off between light-utilization and light-protection in marine flavobacteria.</title>
        <authorList>
            <person name="Kumagai Y."/>
            <person name="Yoshizawa S."/>
            <person name="Kogure K."/>
            <person name="Iwasaki W."/>
        </authorList>
    </citation>
    <scope>NUCLEOTIDE SEQUENCE [LARGE SCALE GENOMIC DNA]</scope>
    <source>
        <strain evidence="1 2">KCTC 32109</strain>
    </source>
</reference>
<dbReference type="AlphaFoldDB" id="A0A2S7UBA5"/>
<evidence type="ECO:0000313" key="2">
    <source>
        <dbReference type="Proteomes" id="UP000239747"/>
    </source>
</evidence>
<evidence type="ECO:0000313" key="1">
    <source>
        <dbReference type="EMBL" id="PQJ31532.1"/>
    </source>
</evidence>
<dbReference type="RefSeq" id="WP_105070652.1">
    <property type="nucleotide sequence ID" value="NZ_MTPW01000001.1"/>
</dbReference>
<proteinExistence type="predicted"/>
<organism evidence="1 2">
    <name type="scientific">Nonlabens arenilitoris</name>
    <dbReference type="NCBI Taxonomy" id="1217969"/>
    <lineage>
        <taxon>Bacteria</taxon>
        <taxon>Pseudomonadati</taxon>
        <taxon>Bacteroidota</taxon>
        <taxon>Flavobacteriia</taxon>
        <taxon>Flavobacteriales</taxon>
        <taxon>Flavobacteriaceae</taxon>
        <taxon>Nonlabens</taxon>
    </lineage>
</organism>